<proteinExistence type="predicted"/>
<dbReference type="OrthoDB" id="441444at2759"/>
<dbReference type="PANTHER" id="PTHR47546">
    <property type="entry name" value="S15/NS1, RNA-BINDING PROTEIN"/>
    <property type="match status" value="1"/>
</dbReference>
<accession>A0A835KU76</accession>
<evidence type="ECO:0000256" key="1">
    <source>
        <dbReference type="SAM" id="MobiDB-lite"/>
    </source>
</evidence>
<reference evidence="2" key="1">
    <citation type="submission" date="2020-07" db="EMBL/GenBank/DDBJ databases">
        <title>Genome sequence and genetic diversity analysis of an under-domesticated orphan crop, white fonio (Digitaria exilis).</title>
        <authorList>
            <person name="Bennetzen J.L."/>
            <person name="Chen S."/>
            <person name="Ma X."/>
            <person name="Wang X."/>
            <person name="Yssel A.E.J."/>
            <person name="Chaluvadi S.R."/>
            <person name="Johnson M."/>
            <person name="Gangashetty P."/>
            <person name="Hamidou F."/>
            <person name="Sanogo M.D."/>
            <person name="Zwaenepoel A."/>
            <person name="Wallace J."/>
            <person name="Van De Peer Y."/>
            <person name="Van Deynze A."/>
        </authorList>
    </citation>
    <scope>NUCLEOTIDE SEQUENCE</scope>
    <source>
        <tissue evidence="2">Leaves</tissue>
    </source>
</reference>
<organism evidence="2 3">
    <name type="scientific">Digitaria exilis</name>
    <dbReference type="NCBI Taxonomy" id="1010633"/>
    <lineage>
        <taxon>Eukaryota</taxon>
        <taxon>Viridiplantae</taxon>
        <taxon>Streptophyta</taxon>
        <taxon>Embryophyta</taxon>
        <taxon>Tracheophyta</taxon>
        <taxon>Spermatophyta</taxon>
        <taxon>Magnoliopsida</taxon>
        <taxon>Liliopsida</taxon>
        <taxon>Poales</taxon>
        <taxon>Poaceae</taxon>
        <taxon>PACMAD clade</taxon>
        <taxon>Panicoideae</taxon>
        <taxon>Panicodae</taxon>
        <taxon>Paniceae</taxon>
        <taxon>Anthephorinae</taxon>
        <taxon>Digitaria</taxon>
    </lineage>
</organism>
<evidence type="ECO:0000313" key="3">
    <source>
        <dbReference type="Proteomes" id="UP000636709"/>
    </source>
</evidence>
<dbReference type="Proteomes" id="UP000636709">
    <property type="component" value="Unassembled WGS sequence"/>
</dbReference>
<sequence length="327" mass="37214">MALLRARIRREPLLPRQFSSLLLLAPPPSSTPTCRPNPPVPTRRHPRISSAPRPPPPPPFSSRLPPSLIRTRLRRSAGALRLLRRLPRSPRLQCLRLLSPPNDDLRTSFRHFPQASSLDPYHTQPLRPVLFRAPLHRPLRHHTPRAQPPLTLRHLLGLRHAPRQLSNYDELGKRLGDLRPRGGGARTAKEWFSLEELSARVGRLREMEKEERERATLPGKSTEKLRAMLLEHSVQTQDQKKTGGVLSVAALMGFGGQTVQGKPQEELMERVSLEGCDFRSCSLQYFHPDHMSSAEKMKLELQRVRDEFKMSENDCGSARVQGNLFLP</sequence>
<keyword evidence="3" id="KW-1185">Reference proteome</keyword>
<gene>
    <name evidence="2" type="ORF">HU200_003961</name>
</gene>
<feature type="region of interest" description="Disordered" evidence="1">
    <location>
        <begin position="24"/>
        <end position="67"/>
    </location>
</feature>
<dbReference type="PANTHER" id="PTHR47546:SF3">
    <property type="entry name" value="30S RIBOSOMAL PROTEIN S15, CHLOROPLASTIC"/>
    <property type="match status" value="1"/>
</dbReference>
<dbReference type="AlphaFoldDB" id="A0A835KU76"/>
<dbReference type="EMBL" id="JACEFO010000246">
    <property type="protein sequence ID" value="KAF8776032.1"/>
    <property type="molecule type" value="Genomic_DNA"/>
</dbReference>
<comment type="caution">
    <text evidence="2">The sequence shown here is derived from an EMBL/GenBank/DDBJ whole genome shotgun (WGS) entry which is preliminary data.</text>
</comment>
<evidence type="ECO:0000313" key="2">
    <source>
        <dbReference type="EMBL" id="KAF8776032.1"/>
    </source>
</evidence>
<feature type="compositionally biased region" description="Pro residues" evidence="1">
    <location>
        <begin position="25"/>
        <end position="41"/>
    </location>
</feature>
<protein>
    <submittedName>
        <fullName evidence="2">Uncharacterized protein</fullName>
    </submittedName>
</protein>
<name>A0A835KU76_9POAL</name>